<protein>
    <submittedName>
        <fullName evidence="2">NBS-LRR resistance protein</fullName>
    </submittedName>
</protein>
<dbReference type="PANTHER" id="PTHR47186:SF13">
    <property type="entry name" value="DISEASE RESISTANCE PROTEIN RGA3"/>
    <property type="match status" value="1"/>
</dbReference>
<dbReference type="SUPFAM" id="SSF52047">
    <property type="entry name" value="RNI-like"/>
    <property type="match status" value="1"/>
</dbReference>
<evidence type="ECO:0000259" key="1">
    <source>
        <dbReference type="Pfam" id="PF25019"/>
    </source>
</evidence>
<dbReference type="InterPro" id="IPR056789">
    <property type="entry name" value="LRR_R13L1-DRL21"/>
</dbReference>
<comment type="caution">
    <text evidence="2">The sequence shown here is derived from an EMBL/GenBank/DDBJ whole genome shotgun (WGS) entry which is preliminary data.</text>
</comment>
<organism evidence="2 3">
    <name type="scientific">Quillaja saponaria</name>
    <name type="common">Soap bark tree</name>
    <dbReference type="NCBI Taxonomy" id="32244"/>
    <lineage>
        <taxon>Eukaryota</taxon>
        <taxon>Viridiplantae</taxon>
        <taxon>Streptophyta</taxon>
        <taxon>Embryophyta</taxon>
        <taxon>Tracheophyta</taxon>
        <taxon>Spermatophyta</taxon>
        <taxon>Magnoliopsida</taxon>
        <taxon>eudicotyledons</taxon>
        <taxon>Gunneridae</taxon>
        <taxon>Pentapetalae</taxon>
        <taxon>rosids</taxon>
        <taxon>fabids</taxon>
        <taxon>Fabales</taxon>
        <taxon>Quillajaceae</taxon>
        <taxon>Quillaja</taxon>
    </lineage>
</organism>
<dbReference type="AlphaFoldDB" id="A0AAD7VP66"/>
<dbReference type="InterPro" id="IPR032675">
    <property type="entry name" value="LRR_dom_sf"/>
</dbReference>
<feature type="domain" description="R13L1/DRL21-like LRR repeat region" evidence="1">
    <location>
        <begin position="34"/>
        <end position="157"/>
    </location>
</feature>
<evidence type="ECO:0000313" key="3">
    <source>
        <dbReference type="Proteomes" id="UP001163823"/>
    </source>
</evidence>
<dbReference type="Proteomes" id="UP001163823">
    <property type="component" value="Chromosome 1"/>
</dbReference>
<sequence>MPHGLGQLTSLQTLTDFVIDENKSKKKSKPSGGISELGGLNNLGGRLFIQGLEQLRGNTGEAEAANLLAKQLDSLILFWDEMIERGGIDKDKKILDGLQPSQNIKSLEIYGYGGSPLSSWVSSLSNLVTLEIFSCQHLHHLPSLLLLHHVQWICLQDLMSLEYIDSNSSDEYHLRDSISSEFFPSLRNLQLLNLPNLKGWWRTTGVETDQEHQQQSHRFLCLHELRIISCPSLTSMLPYPSVEKLTFIASDNILQQWFMQPIPTMKPGSQATTSSSGSPVLGLRSLEIESMNTFVYFPVEGLHRLTSLEKLTLRENPRLRSLSGVLKHLNALRSLKIESCEELDLLNGEDGDYVMQWKELRGLENLILTDLPKLQSLPDGLQHLTNLRRLVLMKCSHFTSFPEWIGNLETSLKEITISSCPSLRSLPEGMRHLKSLQKLKIADCLYLNERCRQREQGADHIPTFIDELDGRESFI</sequence>
<dbReference type="Pfam" id="PF25019">
    <property type="entry name" value="LRR_R13L1-DRL21"/>
    <property type="match status" value="1"/>
</dbReference>
<accession>A0AAD7VP66</accession>
<dbReference type="Gene3D" id="3.80.10.10">
    <property type="entry name" value="Ribonuclease Inhibitor"/>
    <property type="match status" value="3"/>
</dbReference>
<dbReference type="KEGG" id="qsa:O6P43_001824"/>
<name>A0AAD7VP66_QUISA</name>
<keyword evidence="3" id="KW-1185">Reference proteome</keyword>
<dbReference type="EMBL" id="JARAOO010000001">
    <property type="protein sequence ID" value="KAJ7982735.1"/>
    <property type="molecule type" value="Genomic_DNA"/>
</dbReference>
<evidence type="ECO:0000313" key="2">
    <source>
        <dbReference type="EMBL" id="KAJ7982735.1"/>
    </source>
</evidence>
<proteinExistence type="predicted"/>
<dbReference type="PANTHER" id="PTHR47186">
    <property type="entry name" value="LEUCINE-RICH REPEAT-CONTAINING PROTEIN 57"/>
    <property type="match status" value="1"/>
</dbReference>
<gene>
    <name evidence="2" type="ORF">O6P43_001824</name>
</gene>
<reference evidence="2 3" key="1">
    <citation type="journal article" date="2023" name="Science">
        <title>Elucidation of the pathway for biosynthesis of saponin adjuvants from the soapbark tree.</title>
        <authorList>
            <person name="Reed J."/>
            <person name="Orme A."/>
            <person name="El-Demerdash A."/>
            <person name="Owen C."/>
            <person name="Martin L.B.B."/>
            <person name="Misra R.C."/>
            <person name="Kikuchi S."/>
            <person name="Rejzek M."/>
            <person name="Martin A.C."/>
            <person name="Harkess A."/>
            <person name="Leebens-Mack J."/>
            <person name="Louveau T."/>
            <person name="Stephenson M.J."/>
            <person name="Osbourn A."/>
        </authorList>
    </citation>
    <scope>NUCLEOTIDE SEQUENCE [LARGE SCALE GENOMIC DNA]</scope>
    <source>
        <strain evidence="2">S10</strain>
    </source>
</reference>